<dbReference type="STRING" id="870435.A0A0C3PBI1"/>
<feature type="compositionally biased region" description="Basic and acidic residues" evidence="1">
    <location>
        <begin position="400"/>
        <end position="412"/>
    </location>
</feature>
<reference evidence="3" key="2">
    <citation type="submission" date="2015-01" db="EMBL/GenBank/DDBJ databases">
        <title>Evolutionary Origins and Diversification of the Mycorrhizal Mutualists.</title>
        <authorList>
            <consortium name="DOE Joint Genome Institute"/>
            <consortium name="Mycorrhizal Genomics Consortium"/>
            <person name="Kohler A."/>
            <person name="Kuo A."/>
            <person name="Nagy L.G."/>
            <person name="Floudas D."/>
            <person name="Copeland A."/>
            <person name="Barry K.W."/>
            <person name="Cichocki N."/>
            <person name="Veneault-Fourrey C."/>
            <person name="LaButti K."/>
            <person name="Lindquist E.A."/>
            <person name="Lipzen A."/>
            <person name="Lundell T."/>
            <person name="Morin E."/>
            <person name="Murat C."/>
            <person name="Riley R."/>
            <person name="Ohm R."/>
            <person name="Sun H."/>
            <person name="Tunlid A."/>
            <person name="Henrissat B."/>
            <person name="Grigoriev I.V."/>
            <person name="Hibbett D.S."/>
            <person name="Martin F."/>
        </authorList>
    </citation>
    <scope>NUCLEOTIDE SEQUENCE [LARGE SCALE GENOMIC DNA]</scope>
    <source>
        <strain evidence="3">Marx 270</strain>
    </source>
</reference>
<feature type="region of interest" description="Disordered" evidence="1">
    <location>
        <begin position="181"/>
        <end position="295"/>
    </location>
</feature>
<feature type="compositionally biased region" description="Acidic residues" evidence="1">
    <location>
        <begin position="435"/>
        <end position="444"/>
    </location>
</feature>
<name>A0A0C3PBI1_PISTI</name>
<evidence type="ECO:0000256" key="1">
    <source>
        <dbReference type="SAM" id="MobiDB-lite"/>
    </source>
</evidence>
<feature type="region of interest" description="Disordered" evidence="1">
    <location>
        <begin position="351"/>
        <end position="377"/>
    </location>
</feature>
<dbReference type="InParanoid" id="A0A0C3PBI1"/>
<feature type="compositionally biased region" description="Pro residues" evidence="1">
    <location>
        <begin position="716"/>
        <end position="725"/>
    </location>
</feature>
<reference evidence="2 3" key="1">
    <citation type="submission" date="2014-04" db="EMBL/GenBank/DDBJ databases">
        <authorList>
            <consortium name="DOE Joint Genome Institute"/>
            <person name="Kuo A."/>
            <person name="Kohler A."/>
            <person name="Costa M.D."/>
            <person name="Nagy L.G."/>
            <person name="Floudas D."/>
            <person name="Copeland A."/>
            <person name="Barry K.W."/>
            <person name="Cichocki N."/>
            <person name="Veneault-Fourrey C."/>
            <person name="LaButti K."/>
            <person name="Lindquist E.A."/>
            <person name="Lipzen A."/>
            <person name="Lundell T."/>
            <person name="Morin E."/>
            <person name="Murat C."/>
            <person name="Sun H."/>
            <person name="Tunlid A."/>
            <person name="Henrissat B."/>
            <person name="Grigoriev I.V."/>
            <person name="Hibbett D.S."/>
            <person name="Martin F."/>
            <person name="Nordberg H.P."/>
            <person name="Cantor M.N."/>
            <person name="Hua S.X."/>
        </authorList>
    </citation>
    <scope>NUCLEOTIDE SEQUENCE [LARGE SCALE GENOMIC DNA]</scope>
    <source>
        <strain evidence="2 3">Marx 270</strain>
    </source>
</reference>
<feature type="region of interest" description="Disordered" evidence="1">
    <location>
        <begin position="682"/>
        <end position="737"/>
    </location>
</feature>
<dbReference type="OrthoDB" id="3258279at2759"/>
<feature type="region of interest" description="Disordered" evidence="1">
    <location>
        <begin position="398"/>
        <end position="444"/>
    </location>
</feature>
<dbReference type="HOGENOM" id="CLU_411674_0_0_1"/>
<dbReference type="AlphaFoldDB" id="A0A0C3PBI1"/>
<feature type="compositionally biased region" description="Polar residues" evidence="1">
    <location>
        <begin position="272"/>
        <end position="287"/>
    </location>
</feature>
<evidence type="ECO:0000313" key="3">
    <source>
        <dbReference type="Proteomes" id="UP000054217"/>
    </source>
</evidence>
<feature type="compositionally biased region" description="Polar residues" evidence="1">
    <location>
        <begin position="102"/>
        <end position="115"/>
    </location>
</feature>
<feature type="region of interest" description="Disordered" evidence="1">
    <location>
        <begin position="756"/>
        <end position="781"/>
    </location>
</feature>
<organism evidence="2 3">
    <name type="scientific">Pisolithus tinctorius Marx 270</name>
    <dbReference type="NCBI Taxonomy" id="870435"/>
    <lineage>
        <taxon>Eukaryota</taxon>
        <taxon>Fungi</taxon>
        <taxon>Dikarya</taxon>
        <taxon>Basidiomycota</taxon>
        <taxon>Agaricomycotina</taxon>
        <taxon>Agaricomycetes</taxon>
        <taxon>Agaricomycetidae</taxon>
        <taxon>Boletales</taxon>
        <taxon>Sclerodermatineae</taxon>
        <taxon>Pisolithaceae</taxon>
        <taxon>Pisolithus</taxon>
    </lineage>
</organism>
<proteinExistence type="predicted"/>
<protein>
    <submittedName>
        <fullName evidence="2">Uncharacterized protein</fullName>
    </submittedName>
</protein>
<dbReference type="Proteomes" id="UP000054217">
    <property type="component" value="Unassembled WGS sequence"/>
</dbReference>
<sequence length="800" mass="88257">MDQPEHGPALADGSDTGQHAMNRKTRNPTLRNAAKSPAKSARQQLPSPPADSPTRRGSRFNPGLLTPPSSQVLAEDEAFSPSKHHRKSPSKCLSAIARTRAFNPQPSTPTRQTVLRSEKRKRATPSASDLRSPSPKKATTCMCGSPAKRILYKSVHANNVNANYLPLGECPSRKCRMRSRSITPAYEPPGERFTPPREIEVVRPPIETPTAKSTRRNALSKVKRVSPPVKSEPPEIDLTQRPRPPSPGEDPILLSGNRPSKNPPLRSRYTPFFSSSPPFNHQSTDPPTSFAARLSGGRVDDFGDLTDSDVLPAPTILEAHDQINDDGWSDSDDDGFNLTGEYTGKYKMFKIPTKADPPTSGTREKMESWGRPLSPFPYSEILERSLPLSDMTEEDMLEDNDQHPDTQARSKPNENVFFPGAETSAPPPSARADEGVDDSSDGDEGVEADVVKVTSGDPQTAAHAAAILNLHDYDCIMAASSSPKPSKRKRRKTFGNAGIIKPYTDLKERRRTMDGYRLPTPSADTTLLDIWRSTEDSVLVDQSDRERSGQWSRKHWKHLDKCLVAERLTVGASLHHPAELLAPFDKISKDRVLDRFVAEVGGTEALHSFGPQWSRPNLMLRLEILIRRQQRLSAAARVPSRHDKAEFSNFDRVPPYESLLQQAIAVTSSTYADAGSSTTLHDAWTAKSSERGPRPLPTCPRPRADPRAPITTPSRPAGPKPPPPKEQVHLRHASLPKKSMIPVLVRPRRLVDLRHWSPSKHARGQERSAIQPRSSSGGGVKDLIKCFEGLDQLNSLQGSK</sequence>
<evidence type="ECO:0000313" key="2">
    <source>
        <dbReference type="EMBL" id="KIO05059.1"/>
    </source>
</evidence>
<keyword evidence="3" id="KW-1185">Reference proteome</keyword>
<gene>
    <name evidence="2" type="ORF">M404DRAFT_1000126</name>
</gene>
<accession>A0A0C3PBI1</accession>
<dbReference type="EMBL" id="KN831968">
    <property type="protein sequence ID" value="KIO05059.1"/>
    <property type="molecule type" value="Genomic_DNA"/>
</dbReference>
<feature type="region of interest" description="Disordered" evidence="1">
    <location>
        <begin position="1"/>
        <end position="141"/>
    </location>
</feature>